<dbReference type="SUPFAM" id="SSF46785">
    <property type="entry name" value="Winged helix' DNA-binding domain"/>
    <property type="match status" value="1"/>
</dbReference>
<dbReference type="Proteomes" id="UP001597063">
    <property type="component" value="Unassembled WGS sequence"/>
</dbReference>
<proteinExistence type="predicted"/>
<gene>
    <name evidence="2" type="ORF">ACFQZM_16130</name>
</gene>
<name>A0ABW2XL65_9ACTN</name>
<sequence length="101" mass="11082">MAPIRMTASTIKVLEVLMDADGDDDRAVYGLDVVRRSGLGTGTAYPILAKLERIGWAKSHWDDSDTPGARRRYYVLTGEGRAGILEAFAARPNLVARRFAT</sequence>
<comment type="caution">
    <text evidence="2">The sequence shown here is derived from an EMBL/GenBank/DDBJ whole genome shotgun (WGS) entry which is preliminary data.</text>
</comment>
<keyword evidence="3" id="KW-1185">Reference proteome</keyword>
<dbReference type="RefSeq" id="WP_131755633.1">
    <property type="nucleotide sequence ID" value="NZ_CAACUY010000007.1"/>
</dbReference>
<reference evidence="3" key="1">
    <citation type="journal article" date="2019" name="Int. J. Syst. Evol. Microbiol.">
        <title>The Global Catalogue of Microorganisms (GCM) 10K type strain sequencing project: providing services to taxonomists for standard genome sequencing and annotation.</title>
        <authorList>
            <consortium name="The Broad Institute Genomics Platform"/>
            <consortium name="The Broad Institute Genome Sequencing Center for Infectious Disease"/>
            <person name="Wu L."/>
            <person name="Ma J."/>
        </authorList>
    </citation>
    <scope>NUCLEOTIDE SEQUENCE [LARGE SCALE GENOMIC DNA]</scope>
    <source>
        <strain evidence="3">JCM 9371</strain>
    </source>
</reference>
<dbReference type="InterPro" id="IPR005149">
    <property type="entry name" value="Tscrpt_reg_PadR_N"/>
</dbReference>
<organism evidence="2 3">
    <name type="scientific">Actinomadura fibrosa</name>
    <dbReference type="NCBI Taxonomy" id="111802"/>
    <lineage>
        <taxon>Bacteria</taxon>
        <taxon>Bacillati</taxon>
        <taxon>Actinomycetota</taxon>
        <taxon>Actinomycetes</taxon>
        <taxon>Streptosporangiales</taxon>
        <taxon>Thermomonosporaceae</taxon>
        <taxon>Actinomadura</taxon>
    </lineage>
</organism>
<dbReference type="InterPro" id="IPR036390">
    <property type="entry name" value="WH_DNA-bd_sf"/>
</dbReference>
<evidence type="ECO:0000313" key="3">
    <source>
        <dbReference type="Proteomes" id="UP001597063"/>
    </source>
</evidence>
<protein>
    <submittedName>
        <fullName evidence="2">PadR family transcriptional regulator</fullName>
    </submittedName>
</protein>
<dbReference type="Pfam" id="PF03551">
    <property type="entry name" value="PadR"/>
    <property type="match status" value="1"/>
</dbReference>
<dbReference type="Gene3D" id="1.10.10.10">
    <property type="entry name" value="Winged helix-like DNA-binding domain superfamily/Winged helix DNA-binding domain"/>
    <property type="match status" value="1"/>
</dbReference>
<dbReference type="InterPro" id="IPR036388">
    <property type="entry name" value="WH-like_DNA-bd_sf"/>
</dbReference>
<dbReference type="EMBL" id="JBHTGP010000007">
    <property type="protein sequence ID" value="MFD0686033.1"/>
    <property type="molecule type" value="Genomic_DNA"/>
</dbReference>
<evidence type="ECO:0000313" key="2">
    <source>
        <dbReference type="EMBL" id="MFD0686033.1"/>
    </source>
</evidence>
<evidence type="ECO:0000259" key="1">
    <source>
        <dbReference type="Pfam" id="PF03551"/>
    </source>
</evidence>
<accession>A0ABW2XL65</accession>
<feature type="domain" description="Transcription regulator PadR N-terminal" evidence="1">
    <location>
        <begin position="39"/>
        <end position="82"/>
    </location>
</feature>